<keyword evidence="2" id="KW-1185">Reference proteome</keyword>
<sequence>MTGCAFIKSFWSISKKADLPDAVHFGDEYDQLIAMLFKKRLVFKNNSP</sequence>
<protein>
    <submittedName>
        <fullName evidence="1">Uncharacterized protein</fullName>
    </submittedName>
</protein>
<reference evidence="1 2" key="1">
    <citation type="submission" date="2007-01" db="EMBL/GenBank/DDBJ databases">
        <authorList>
            <person name="Haygood M."/>
            <person name="Podell S."/>
            <person name="Anderson C."/>
            <person name="Hopkinson B."/>
            <person name="Roe K."/>
            <person name="Barbeau K."/>
            <person name="Gaasterland T."/>
            <person name="Ferriera S."/>
            <person name="Johnson J."/>
            <person name="Kravitz S."/>
            <person name="Beeson K."/>
            <person name="Sutton G."/>
            <person name="Rogers Y.-H."/>
            <person name="Friedman R."/>
            <person name="Frazier M."/>
            <person name="Venter J.C."/>
        </authorList>
    </citation>
    <scope>NUCLEOTIDE SEQUENCE [LARGE SCALE GENOMIC DNA]</scope>
    <source>
        <strain evidence="1 2">ATCC 23134</strain>
    </source>
</reference>
<proteinExistence type="predicted"/>
<name>A1ZXL5_MICM2</name>
<evidence type="ECO:0000313" key="2">
    <source>
        <dbReference type="Proteomes" id="UP000004095"/>
    </source>
</evidence>
<accession>A1ZXL5</accession>
<dbReference type="AlphaFoldDB" id="A1ZXL5"/>
<evidence type="ECO:0000313" key="1">
    <source>
        <dbReference type="EMBL" id="EAY24890.1"/>
    </source>
</evidence>
<gene>
    <name evidence="1" type="ORF">M23134_05865</name>
</gene>
<comment type="caution">
    <text evidence="1">The sequence shown here is derived from an EMBL/GenBank/DDBJ whole genome shotgun (WGS) entry which is preliminary data.</text>
</comment>
<dbReference type="Proteomes" id="UP000004095">
    <property type="component" value="Unassembled WGS sequence"/>
</dbReference>
<organism evidence="1 2">
    <name type="scientific">Microscilla marina ATCC 23134</name>
    <dbReference type="NCBI Taxonomy" id="313606"/>
    <lineage>
        <taxon>Bacteria</taxon>
        <taxon>Pseudomonadati</taxon>
        <taxon>Bacteroidota</taxon>
        <taxon>Cytophagia</taxon>
        <taxon>Cytophagales</taxon>
        <taxon>Microscillaceae</taxon>
        <taxon>Microscilla</taxon>
    </lineage>
</organism>
<dbReference type="EMBL" id="AAWS01000059">
    <property type="protein sequence ID" value="EAY24890.1"/>
    <property type="molecule type" value="Genomic_DNA"/>
</dbReference>